<protein>
    <submittedName>
        <fullName evidence="1">Uncharacterized protein</fullName>
    </submittedName>
</protein>
<keyword evidence="2" id="KW-1185">Reference proteome</keyword>
<dbReference type="EMBL" id="CM042042">
    <property type="protein sequence ID" value="KAI3704561.1"/>
    <property type="molecule type" value="Genomic_DNA"/>
</dbReference>
<name>A0ACB9A4V3_9ASTR</name>
<evidence type="ECO:0000313" key="1">
    <source>
        <dbReference type="EMBL" id="KAI3704561.1"/>
    </source>
</evidence>
<reference evidence="1 2" key="2">
    <citation type="journal article" date="2022" name="Mol. Ecol. Resour.">
        <title>The genomes of chicory, endive, great burdock and yacon provide insights into Asteraceae paleo-polyploidization history and plant inulin production.</title>
        <authorList>
            <person name="Fan W."/>
            <person name="Wang S."/>
            <person name="Wang H."/>
            <person name="Wang A."/>
            <person name="Jiang F."/>
            <person name="Liu H."/>
            <person name="Zhao H."/>
            <person name="Xu D."/>
            <person name="Zhang Y."/>
        </authorList>
    </citation>
    <scope>NUCLEOTIDE SEQUENCE [LARGE SCALE GENOMIC DNA]</scope>
    <source>
        <strain evidence="2">cv. Yunnan</strain>
        <tissue evidence="1">Leaves</tissue>
    </source>
</reference>
<dbReference type="Proteomes" id="UP001056120">
    <property type="component" value="Linkage Group LG25"/>
</dbReference>
<gene>
    <name evidence="1" type="ORF">L1987_74785</name>
</gene>
<comment type="caution">
    <text evidence="1">The sequence shown here is derived from an EMBL/GenBank/DDBJ whole genome shotgun (WGS) entry which is preliminary data.</text>
</comment>
<sequence>MPCHMGKKKVKAESSEVKVVETTLGDITKHHPPPQISWELVKGAQRLSIPNPPQLRKHIHLLMQIGQLQCSFLAYYGGGAPPPFFPSIVASPTPHPYIWGGQHPMMPPYGAPVPYPTLYSPPEVYAHPGTPMVIRQKVASSSGNDGTTTQSAESENDGSSDANLQNDNSGNPVVHATAGNPNRGIDLSNPSAGNVGIEMQSNPSGAPQTIVPPPIMGQWARQDERELKRQKRKQSNRESARRSRMRKQAECEELQARVEVLSNENQGLKDELQRLSEECKKLTSENHSIKGKLSKFREPEAASKLDDRLKSRSDEGQN</sequence>
<reference evidence="2" key="1">
    <citation type="journal article" date="2022" name="Mol. Ecol. Resour.">
        <title>The genomes of chicory, endive, great burdock and yacon provide insights into Asteraceae palaeo-polyploidization history and plant inulin production.</title>
        <authorList>
            <person name="Fan W."/>
            <person name="Wang S."/>
            <person name="Wang H."/>
            <person name="Wang A."/>
            <person name="Jiang F."/>
            <person name="Liu H."/>
            <person name="Zhao H."/>
            <person name="Xu D."/>
            <person name="Zhang Y."/>
        </authorList>
    </citation>
    <scope>NUCLEOTIDE SEQUENCE [LARGE SCALE GENOMIC DNA]</scope>
    <source>
        <strain evidence="2">cv. Yunnan</strain>
    </source>
</reference>
<organism evidence="1 2">
    <name type="scientific">Smallanthus sonchifolius</name>
    <dbReference type="NCBI Taxonomy" id="185202"/>
    <lineage>
        <taxon>Eukaryota</taxon>
        <taxon>Viridiplantae</taxon>
        <taxon>Streptophyta</taxon>
        <taxon>Embryophyta</taxon>
        <taxon>Tracheophyta</taxon>
        <taxon>Spermatophyta</taxon>
        <taxon>Magnoliopsida</taxon>
        <taxon>eudicotyledons</taxon>
        <taxon>Gunneridae</taxon>
        <taxon>Pentapetalae</taxon>
        <taxon>asterids</taxon>
        <taxon>campanulids</taxon>
        <taxon>Asterales</taxon>
        <taxon>Asteraceae</taxon>
        <taxon>Asteroideae</taxon>
        <taxon>Heliantheae alliance</taxon>
        <taxon>Millerieae</taxon>
        <taxon>Smallanthus</taxon>
    </lineage>
</organism>
<accession>A0ACB9A4V3</accession>
<proteinExistence type="predicted"/>
<evidence type="ECO:0000313" key="2">
    <source>
        <dbReference type="Proteomes" id="UP001056120"/>
    </source>
</evidence>